<proteinExistence type="predicted"/>
<accession>A0AAW8F9T1</accession>
<dbReference type="Proteomes" id="UP001234216">
    <property type="component" value="Unassembled WGS sequence"/>
</dbReference>
<comment type="caution">
    <text evidence="1">The sequence shown here is derived from an EMBL/GenBank/DDBJ whole genome shotgun (WGS) entry which is preliminary data.</text>
</comment>
<evidence type="ECO:0000313" key="2">
    <source>
        <dbReference type="Proteomes" id="UP001234216"/>
    </source>
</evidence>
<dbReference type="RefSeq" id="WP_306974454.1">
    <property type="nucleotide sequence ID" value="NZ_JAUSZV010000005.1"/>
</dbReference>
<gene>
    <name evidence="1" type="ORF">QFZ22_002567</name>
</gene>
<dbReference type="EMBL" id="JAUSZV010000005">
    <property type="protein sequence ID" value="MDQ0906582.1"/>
    <property type="molecule type" value="Genomic_DNA"/>
</dbReference>
<organism evidence="1 2">
    <name type="scientific">Streptomyces canus</name>
    <dbReference type="NCBI Taxonomy" id="58343"/>
    <lineage>
        <taxon>Bacteria</taxon>
        <taxon>Bacillati</taxon>
        <taxon>Actinomycetota</taxon>
        <taxon>Actinomycetes</taxon>
        <taxon>Kitasatosporales</taxon>
        <taxon>Streptomycetaceae</taxon>
        <taxon>Streptomyces</taxon>
        <taxon>Streptomyces aurantiacus group</taxon>
    </lineage>
</organism>
<reference evidence="1" key="1">
    <citation type="submission" date="2023-07" db="EMBL/GenBank/DDBJ databases">
        <title>Comparative genomics of wheat-associated soil bacteria to identify genetic determinants of phenazine resistance.</title>
        <authorList>
            <person name="Mouncey N."/>
        </authorList>
    </citation>
    <scope>NUCLEOTIDE SEQUENCE</scope>
    <source>
        <strain evidence="1">V4I22</strain>
    </source>
</reference>
<sequence length="303" mass="33032">MAPDEDELAATIKLEMYASTLEPVLASTPVASGEVDLTLEMCFRRRTVIAGSGRILSSDAATDLYLVVSHAQGRQRRWIRSPERLPELAEAQVGLVQSFRPSSEPLHRAMTMPVVLSEELAGIAVHELVGHALEEQDLRAGERVLPGRARVTAGSSVVIDEGKALDALSDSVKCVHHLRAMHGLNSILRFPELEVQAESAEPAECEGPWLRCLAARGARYFGRVALFDVLHAEEWHGAELVWSGPVKFTLDHDRLTAGHFQPPDDGPLAWQFLGGECIKDGDALPSYVACPALTIPEVQVWPA</sequence>
<protein>
    <submittedName>
        <fullName evidence="1">Uncharacterized protein</fullName>
    </submittedName>
</protein>
<evidence type="ECO:0000313" key="1">
    <source>
        <dbReference type="EMBL" id="MDQ0906582.1"/>
    </source>
</evidence>
<name>A0AAW8F9T1_9ACTN</name>
<dbReference type="AlphaFoldDB" id="A0AAW8F9T1"/>